<dbReference type="AlphaFoldDB" id="A0A9N8VAI9"/>
<protein>
    <submittedName>
        <fullName evidence="1">11258_t:CDS:1</fullName>
    </submittedName>
</protein>
<dbReference type="EMBL" id="CAJVPS010000035">
    <property type="protein sequence ID" value="CAG8443768.1"/>
    <property type="molecule type" value="Genomic_DNA"/>
</dbReference>
<evidence type="ECO:0000313" key="1">
    <source>
        <dbReference type="EMBL" id="CAG8443768.1"/>
    </source>
</evidence>
<accession>A0A9N8VAI9</accession>
<keyword evidence="2" id="KW-1185">Reference proteome</keyword>
<sequence length="129" mass="14391">MIQRFIDVVLNVPISELWKSPLGSQVIADDSDIKPVQQMSPEPLPITSICSFVHDGTWKETDEKLAEITDGILETLPGHAETLNEGTYVSNMDLIFAINDGGKKYELMYTECSRLFCTKQKIDDGAVKL</sequence>
<comment type="caution">
    <text evidence="1">The sequence shown here is derived from an EMBL/GenBank/DDBJ whole genome shotgun (WGS) entry which is preliminary data.</text>
</comment>
<organism evidence="1 2">
    <name type="scientific">Ambispora leptoticha</name>
    <dbReference type="NCBI Taxonomy" id="144679"/>
    <lineage>
        <taxon>Eukaryota</taxon>
        <taxon>Fungi</taxon>
        <taxon>Fungi incertae sedis</taxon>
        <taxon>Mucoromycota</taxon>
        <taxon>Glomeromycotina</taxon>
        <taxon>Glomeromycetes</taxon>
        <taxon>Archaeosporales</taxon>
        <taxon>Ambisporaceae</taxon>
        <taxon>Ambispora</taxon>
    </lineage>
</organism>
<evidence type="ECO:0000313" key="2">
    <source>
        <dbReference type="Proteomes" id="UP000789508"/>
    </source>
</evidence>
<name>A0A9N8VAI9_9GLOM</name>
<proteinExistence type="predicted"/>
<dbReference type="Proteomes" id="UP000789508">
    <property type="component" value="Unassembled WGS sequence"/>
</dbReference>
<reference evidence="1" key="1">
    <citation type="submission" date="2021-06" db="EMBL/GenBank/DDBJ databases">
        <authorList>
            <person name="Kallberg Y."/>
            <person name="Tangrot J."/>
            <person name="Rosling A."/>
        </authorList>
    </citation>
    <scope>NUCLEOTIDE SEQUENCE</scope>
    <source>
        <strain evidence="1">FL130A</strain>
    </source>
</reference>
<dbReference type="OrthoDB" id="2434003at2759"/>
<gene>
    <name evidence="1" type="ORF">ALEPTO_LOCUS519</name>
</gene>